<evidence type="ECO:0000256" key="2">
    <source>
        <dbReference type="ARBA" id="ARBA00022741"/>
    </source>
</evidence>
<evidence type="ECO:0000313" key="9">
    <source>
        <dbReference type="EMBL" id="MDI1436271.1"/>
    </source>
</evidence>
<dbReference type="Gene3D" id="3.40.50.300">
    <property type="entry name" value="P-loop containing nucleotide triphosphate hydrolases"/>
    <property type="match status" value="1"/>
</dbReference>
<keyword evidence="2 5" id="KW-0547">Nucleotide-binding</keyword>
<dbReference type="InterPro" id="IPR025121">
    <property type="entry name" value="GTPase_HflX_N"/>
</dbReference>
<dbReference type="NCBIfam" id="TIGR03156">
    <property type="entry name" value="GTP_HflX"/>
    <property type="match status" value="1"/>
</dbReference>
<dbReference type="Gene3D" id="6.10.250.2860">
    <property type="match status" value="1"/>
</dbReference>
<dbReference type="PANTHER" id="PTHR10229">
    <property type="entry name" value="GTP-BINDING PROTEIN HFLX"/>
    <property type="match status" value="1"/>
</dbReference>
<evidence type="ECO:0000256" key="4">
    <source>
        <dbReference type="ARBA" id="ARBA00023134"/>
    </source>
</evidence>
<dbReference type="HAMAP" id="MF_00900">
    <property type="entry name" value="GTPase_HflX"/>
    <property type="match status" value="1"/>
</dbReference>
<dbReference type="InterPro" id="IPR030394">
    <property type="entry name" value="G_HFLX_dom"/>
</dbReference>
<keyword evidence="6" id="KW-0175">Coiled coil</keyword>
<dbReference type="PANTHER" id="PTHR10229:SF0">
    <property type="entry name" value="GTP-BINDING PROTEIN 6-RELATED"/>
    <property type="match status" value="1"/>
</dbReference>
<comment type="similarity">
    <text evidence="5">Belongs to the TRAFAC class OBG-HflX-like GTPase superfamily. HflX GTPase family.</text>
</comment>
<evidence type="ECO:0000313" key="10">
    <source>
        <dbReference type="Proteomes" id="UP001160301"/>
    </source>
</evidence>
<keyword evidence="1" id="KW-0479">Metal-binding</keyword>
<gene>
    <name evidence="5 9" type="primary">hflX</name>
    <name evidence="9" type="ORF">QHF89_42600</name>
</gene>
<dbReference type="NCBIfam" id="TIGR00231">
    <property type="entry name" value="small_GTP"/>
    <property type="match status" value="1"/>
</dbReference>
<evidence type="ECO:0000256" key="5">
    <source>
        <dbReference type="HAMAP-Rule" id="MF_00900"/>
    </source>
</evidence>
<dbReference type="Proteomes" id="UP001160301">
    <property type="component" value="Unassembled WGS sequence"/>
</dbReference>
<dbReference type="Pfam" id="PF01926">
    <property type="entry name" value="MMR_HSR1"/>
    <property type="match status" value="1"/>
</dbReference>
<dbReference type="Pfam" id="PF13167">
    <property type="entry name" value="GTP-bdg_N"/>
    <property type="match status" value="1"/>
</dbReference>
<comment type="caution">
    <text evidence="9">The sequence shown here is derived from an EMBL/GenBank/DDBJ whole genome shotgun (WGS) entry which is preliminary data.</text>
</comment>
<dbReference type="CDD" id="cd01878">
    <property type="entry name" value="HflX"/>
    <property type="match status" value="1"/>
</dbReference>
<dbReference type="PRINTS" id="PR00326">
    <property type="entry name" value="GTP1OBG"/>
</dbReference>
<dbReference type="EMBL" id="JARZHI010000077">
    <property type="protein sequence ID" value="MDI1436271.1"/>
    <property type="molecule type" value="Genomic_DNA"/>
</dbReference>
<dbReference type="InterPro" id="IPR027417">
    <property type="entry name" value="P-loop_NTPase"/>
</dbReference>
<comment type="function">
    <text evidence="5">GTPase that associates with the 50S ribosomal subunit and may have a role during protein synthesis or ribosome biogenesis.</text>
</comment>
<dbReference type="InterPro" id="IPR042108">
    <property type="entry name" value="GTPase_HflX_N_sf"/>
</dbReference>
<dbReference type="Gene3D" id="3.40.50.11060">
    <property type="entry name" value="GTPase HflX, N-terminal domain"/>
    <property type="match status" value="1"/>
</dbReference>
<feature type="region of interest" description="Disordered" evidence="7">
    <location>
        <begin position="563"/>
        <end position="589"/>
    </location>
</feature>
<sequence length="608" mass="67432">MQQIYGNTTGLSPHAVRLLERIYRRKVPLDHVATPELVKSLAEASHVTGRQVGALIHRSGEIDYVIVGDATKLMLPDIGRLRAAEGRFRALRLVHTHLYNEQLTRDDIVDLVRLRLDLVAAIQLSPEGEAKTMDLAYNTPPSPVAEGEDPRNGLPYRRVGPLPVGRIDIHFGELISALEDEFARRSRIFTHAKDGRAILVHVAEKSKQGAYAEAEDSLRELAELSRTAGVEVVDNVVQLREKIDPRLVVGKGKLDDIVLRAAELDAATLVFDRNLTPSQASAISKHADLKVIDRTQLILDIFAQRAESADGKLQVELAQLKYALPRLALKDDSLSRLTGGIGGRGPGETKLEIGRRRAKERVSFLEAQLKKLSRQREQRRRKRARKDVPIVSIVGYTNAGKSTLLNTLTGSDTIAENKLFATLDTRSRRIRFPEEREVIITDTVGFIRELPKDLFAAFRATFEEAADADLILHVVDASDPAHDQHIATTEELLGELGLSSIPRILVFNKIDLVEKGEARRLLFGNKSAVLVSATNRETTRALLATIADRLKDRWEQARTVPAYDVDEDEAQAGEGEAADAAPVEPESSLTTLAELTADKRYRRTTLRV</sequence>
<dbReference type="InterPro" id="IPR016496">
    <property type="entry name" value="GTPase_HflX"/>
</dbReference>
<reference evidence="9 10" key="1">
    <citation type="submission" date="2023-04" db="EMBL/GenBank/DDBJ databases">
        <title>The genome sequence of Polyangium sorediatum DSM14670.</title>
        <authorList>
            <person name="Zhang X."/>
        </authorList>
    </citation>
    <scope>NUCLEOTIDE SEQUENCE [LARGE SCALE GENOMIC DNA]</scope>
    <source>
        <strain evidence="9 10">DSM 14670</strain>
    </source>
</reference>
<dbReference type="SUPFAM" id="SSF52540">
    <property type="entry name" value="P-loop containing nucleoside triphosphate hydrolases"/>
    <property type="match status" value="1"/>
</dbReference>
<evidence type="ECO:0000256" key="7">
    <source>
        <dbReference type="SAM" id="MobiDB-lite"/>
    </source>
</evidence>
<dbReference type="InterPro" id="IPR005225">
    <property type="entry name" value="Small_GTP-bd"/>
</dbReference>
<feature type="compositionally biased region" description="Low complexity" evidence="7">
    <location>
        <begin position="572"/>
        <end position="586"/>
    </location>
</feature>
<protein>
    <recommendedName>
        <fullName evidence="5">GTPase HflX</fullName>
    </recommendedName>
    <alternativeName>
        <fullName evidence="5">GTP-binding protein HflX</fullName>
    </alternativeName>
</protein>
<accession>A0ABT6P6M2</accession>
<keyword evidence="4 5" id="KW-0342">GTP-binding</keyword>
<proteinExistence type="inferred from homology"/>
<dbReference type="Pfam" id="PF16360">
    <property type="entry name" value="GTP-bdg_M"/>
    <property type="match status" value="1"/>
</dbReference>
<dbReference type="InterPro" id="IPR006073">
    <property type="entry name" value="GTP-bd"/>
</dbReference>
<feature type="domain" description="Hflx-type G" evidence="8">
    <location>
        <begin position="389"/>
        <end position="554"/>
    </location>
</feature>
<feature type="coiled-coil region" evidence="6">
    <location>
        <begin position="355"/>
        <end position="385"/>
    </location>
</feature>
<evidence type="ECO:0000259" key="8">
    <source>
        <dbReference type="PROSITE" id="PS51705"/>
    </source>
</evidence>
<evidence type="ECO:0000256" key="6">
    <source>
        <dbReference type="SAM" id="Coils"/>
    </source>
</evidence>
<name>A0ABT6P6M2_9BACT</name>
<keyword evidence="10" id="KW-1185">Reference proteome</keyword>
<comment type="subunit">
    <text evidence="5">Monomer. Associates with the 50S ribosomal subunit.</text>
</comment>
<evidence type="ECO:0000256" key="1">
    <source>
        <dbReference type="ARBA" id="ARBA00022723"/>
    </source>
</evidence>
<comment type="subcellular location">
    <subcellularLocation>
        <location evidence="5">Cytoplasm</location>
    </subcellularLocation>
    <text evidence="5">May associate with membranes.</text>
</comment>
<keyword evidence="5" id="KW-0963">Cytoplasm</keyword>
<dbReference type="RefSeq" id="WP_136969206.1">
    <property type="nucleotide sequence ID" value="NZ_JARZHI010000077.1"/>
</dbReference>
<dbReference type="PROSITE" id="PS51705">
    <property type="entry name" value="G_HFLX"/>
    <property type="match status" value="1"/>
</dbReference>
<evidence type="ECO:0000256" key="3">
    <source>
        <dbReference type="ARBA" id="ARBA00022842"/>
    </source>
</evidence>
<dbReference type="InterPro" id="IPR032305">
    <property type="entry name" value="GTP-bd_M"/>
</dbReference>
<keyword evidence="3" id="KW-0460">Magnesium</keyword>
<organism evidence="9 10">
    <name type="scientific">Polyangium sorediatum</name>
    <dbReference type="NCBI Taxonomy" id="889274"/>
    <lineage>
        <taxon>Bacteria</taxon>
        <taxon>Pseudomonadati</taxon>
        <taxon>Myxococcota</taxon>
        <taxon>Polyangia</taxon>
        <taxon>Polyangiales</taxon>
        <taxon>Polyangiaceae</taxon>
        <taxon>Polyangium</taxon>
    </lineage>
</organism>